<dbReference type="InParanoid" id="A0A2H3DVW9"/>
<name>A0A2H3DVW9_ARMGA</name>
<organism evidence="2 3">
    <name type="scientific">Armillaria gallica</name>
    <name type="common">Bulbous honey fungus</name>
    <name type="synonym">Armillaria bulbosa</name>
    <dbReference type="NCBI Taxonomy" id="47427"/>
    <lineage>
        <taxon>Eukaryota</taxon>
        <taxon>Fungi</taxon>
        <taxon>Dikarya</taxon>
        <taxon>Basidiomycota</taxon>
        <taxon>Agaricomycotina</taxon>
        <taxon>Agaricomycetes</taxon>
        <taxon>Agaricomycetidae</taxon>
        <taxon>Agaricales</taxon>
        <taxon>Marasmiineae</taxon>
        <taxon>Physalacriaceae</taxon>
        <taxon>Armillaria</taxon>
    </lineage>
</organism>
<proteinExistence type="predicted"/>
<accession>A0A2H3DVW9</accession>
<protein>
    <submittedName>
        <fullName evidence="2">Uncharacterized protein</fullName>
    </submittedName>
</protein>
<evidence type="ECO:0000256" key="1">
    <source>
        <dbReference type="SAM" id="MobiDB-lite"/>
    </source>
</evidence>
<keyword evidence="3" id="KW-1185">Reference proteome</keyword>
<dbReference type="EMBL" id="KZ293648">
    <property type="protein sequence ID" value="PBK98014.1"/>
    <property type="molecule type" value="Genomic_DNA"/>
</dbReference>
<evidence type="ECO:0000313" key="3">
    <source>
        <dbReference type="Proteomes" id="UP000217790"/>
    </source>
</evidence>
<dbReference type="AlphaFoldDB" id="A0A2H3DVW9"/>
<dbReference type="OrthoDB" id="2963797at2759"/>
<feature type="region of interest" description="Disordered" evidence="1">
    <location>
        <begin position="161"/>
        <end position="222"/>
    </location>
</feature>
<reference evidence="3" key="1">
    <citation type="journal article" date="2017" name="Nat. Ecol. Evol.">
        <title>Genome expansion and lineage-specific genetic innovations in the forest pathogenic fungi Armillaria.</title>
        <authorList>
            <person name="Sipos G."/>
            <person name="Prasanna A.N."/>
            <person name="Walter M.C."/>
            <person name="O'Connor E."/>
            <person name="Balint B."/>
            <person name="Krizsan K."/>
            <person name="Kiss B."/>
            <person name="Hess J."/>
            <person name="Varga T."/>
            <person name="Slot J."/>
            <person name="Riley R."/>
            <person name="Boka B."/>
            <person name="Rigling D."/>
            <person name="Barry K."/>
            <person name="Lee J."/>
            <person name="Mihaltcheva S."/>
            <person name="LaButti K."/>
            <person name="Lipzen A."/>
            <person name="Waldron R."/>
            <person name="Moloney N.M."/>
            <person name="Sperisen C."/>
            <person name="Kredics L."/>
            <person name="Vagvoelgyi C."/>
            <person name="Patrignani A."/>
            <person name="Fitzpatrick D."/>
            <person name="Nagy I."/>
            <person name="Doyle S."/>
            <person name="Anderson J.B."/>
            <person name="Grigoriev I.V."/>
            <person name="Gueldener U."/>
            <person name="Muensterkoetter M."/>
            <person name="Nagy L.G."/>
        </authorList>
    </citation>
    <scope>NUCLEOTIDE SEQUENCE [LARGE SCALE GENOMIC DNA]</scope>
    <source>
        <strain evidence="3">Ar21-2</strain>
    </source>
</reference>
<dbReference type="Proteomes" id="UP000217790">
    <property type="component" value="Unassembled WGS sequence"/>
</dbReference>
<gene>
    <name evidence="2" type="ORF">ARMGADRAFT_1074887</name>
</gene>
<sequence>MAHSIPFCVVLAPPGLPDAPPGIYHNKLVWVINGVNGPKWPVAVYCQRHDQATALNSRLNPFIALHGEEDAVTFCSSLRGWEEWPQITGLFDHVGTMFWSVIYGARSGIFYSEEHATDQMECSPPQYRAAFGFDQFENALICQMSRSSNVVGLLARLPRSRIGPGRRNLSQTSGPYPDVPSPDTSGGLPLQKQHPKKLNTNPSPSKTHTQGSPSKGAHLTSNVYVTNSGNNKVFSTPLHRTVQDTLRQSPAQQSSLQKTSQTSLRLPRLLCLYLEIYQYPEEVISQNLDMVEDRDDFVETMTYNGVPEEASGFIWEMYFGLVGICF</sequence>
<dbReference type="OMA" id="ECSPPQY"/>
<evidence type="ECO:0000313" key="2">
    <source>
        <dbReference type="EMBL" id="PBK98014.1"/>
    </source>
</evidence>
<feature type="compositionally biased region" description="Polar residues" evidence="1">
    <location>
        <begin position="198"/>
        <end position="222"/>
    </location>
</feature>